<evidence type="ECO:0000256" key="10">
    <source>
        <dbReference type="ARBA" id="ARBA00023027"/>
    </source>
</evidence>
<evidence type="ECO:0000256" key="14">
    <source>
        <dbReference type="HAMAP-Rule" id="MF_01588"/>
    </source>
</evidence>
<dbReference type="InterPro" id="IPR013839">
    <property type="entry name" value="DNAligase_adenylation"/>
</dbReference>
<dbReference type="Gene3D" id="3.30.470.30">
    <property type="entry name" value="DNA ligase/mRNA capping enzyme"/>
    <property type="match status" value="1"/>
</dbReference>
<keyword evidence="16" id="KW-0175">Coiled coil</keyword>
<dbReference type="PROSITE" id="PS50172">
    <property type="entry name" value="BRCT"/>
    <property type="match status" value="1"/>
</dbReference>
<dbReference type="NCBIfam" id="NF005932">
    <property type="entry name" value="PRK07956.1"/>
    <property type="match status" value="1"/>
</dbReference>
<keyword evidence="7 14" id="KW-0227">DNA damage</keyword>
<dbReference type="Gene3D" id="6.20.10.30">
    <property type="match status" value="1"/>
</dbReference>
<accession>A0A1G2HX11</accession>
<comment type="function">
    <text evidence="1 14">DNA ligase that catalyzes the formation of phosphodiester linkages between 5'-phosphoryl and 3'-hydroxyl groups in double-stranded DNA using NAD as a coenzyme and as the energy source for the reaction. It is essential for DNA replication and repair of damaged DNA.</text>
</comment>
<keyword evidence="11 14" id="KW-0234">DNA repair</keyword>
<dbReference type="Pfam" id="PF12826">
    <property type="entry name" value="HHH_2"/>
    <property type="match status" value="1"/>
</dbReference>
<dbReference type="SMART" id="SM00292">
    <property type="entry name" value="BRCT"/>
    <property type="match status" value="1"/>
</dbReference>
<dbReference type="InterPro" id="IPR012340">
    <property type="entry name" value="NA-bd_OB-fold"/>
</dbReference>
<comment type="similarity">
    <text evidence="13 14">Belongs to the NAD-dependent DNA ligase family. LigA subfamily.</text>
</comment>
<dbReference type="InterPro" id="IPR036420">
    <property type="entry name" value="BRCT_dom_sf"/>
</dbReference>
<evidence type="ECO:0000256" key="13">
    <source>
        <dbReference type="ARBA" id="ARBA00060881"/>
    </source>
</evidence>
<evidence type="ECO:0000259" key="17">
    <source>
        <dbReference type="PROSITE" id="PS50172"/>
    </source>
</evidence>
<dbReference type="EMBL" id="MHOS01000045">
    <property type="protein sequence ID" value="OGZ67074.1"/>
    <property type="molecule type" value="Genomic_DNA"/>
</dbReference>
<feature type="active site" description="N6-AMP-lysine intermediate" evidence="14">
    <location>
        <position position="119"/>
    </location>
</feature>
<evidence type="ECO:0000256" key="1">
    <source>
        <dbReference type="ARBA" id="ARBA00004067"/>
    </source>
</evidence>
<dbReference type="Gene3D" id="1.10.287.610">
    <property type="entry name" value="Helix hairpin bin"/>
    <property type="match status" value="1"/>
</dbReference>
<dbReference type="PIRSF" id="PIRSF001604">
    <property type="entry name" value="LigA"/>
    <property type="match status" value="1"/>
</dbReference>
<keyword evidence="8 14" id="KW-0862">Zinc</keyword>
<dbReference type="FunFam" id="1.10.150.20:FF:000006">
    <property type="entry name" value="DNA ligase"/>
    <property type="match status" value="1"/>
</dbReference>
<evidence type="ECO:0000256" key="7">
    <source>
        <dbReference type="ARBA" id="ARBA00022763"/>
    </source>
</evidence>
<gene>
    <name evidence="14" type="primary">ligA</name>
    <name evidence="18" type="ORF">A3D35_02805</name>
</gene>
<dbReference type="InterPro" id="IPR001679">
    <property type="entry name" value="DNA_ligase"/>
</dbReference>
<dbReference type="InterPro" id="IPR041663">
    <property type="entry name" value="DisA/LigA_HHH"/>
</dbReference>
<dbReference type="SMART" id="SM00532">
    <property type="entry name" value="LIGANc"/>
    <property type="match status" value="1"/>
</dbReference>
<dbReference type="AlphaFoldDB" id="A0A1G2HX11"/>
<dbReference type="Gene3D" id="2.40.50.140">
    <property type="entry name" value="Nucleic acid-binding proteins"/>
    <property type="match status" value="1"/>
</dbReference>
<dbReference type="SUPFAM" id="SSF50249">
    <property type="entry name" value="Nucleic acid-binding proteins"/>
    <property type="match status" value="1"/>
</dbReference>
<evidence type="ECO:0000313" key="19">
    <source>
        <dbReference type="Proteomes" id="UP000176421"/>
    </source>
</evidence>
<dbReference type="PANTHER" id="PTHR23389:SF9">
    <property type="entry name" value="DNA LIGASE"/>
    <property type="match status" value="1"/>
</dbReference>
<keyword evidence="6 14" id="KW-0479">Metal-binding</keyword>
<feature type="binding site" evidence="14">
    <location>
        <position position="416"/>
    </location>
    <ligand>
        <name>Zn(2+)</name>
        <dbReference type="ChEBI" id="CHEBI:29105"/>
    </ligand>
</feature>
<evidence type="ECO:0000256" key="9">
    <source>
        <dbReference type="ARBA" id="ARBA00022842"/>
    </source>
</evidence>
<protein>
    <recommendedName>
        <fullName evidence="3 14">DNA ligase</fullName>
        <ecNumber evidence="2 14">6.5.1.2</ecNumber>
    </recommendedName>
    <alternativeName>
        <fullName evidence="14">Polydeoxyribonucleotide synthase [NAD(+)]</fullName>
    </alternativeName>
</protein>
<feature type="binding site" evidence="14">
    <location>
        <position position="140"/>
    </location>
    <ligand>
        <name>NAD(+)</name>
        <dbReference type="ChEBI" id="CHEBI:57540"/>
    </ligand>
</feature>
<dbReference type="Gene3D" id="3.40.50.10190">
    <property type="entry name" value="BRCT domain"/>
    <property type="match status" value="1"/>
</dbReference>
<dbReference type="Gene3D" id="1.10.150.20">
    <property type="entry name" value="5' to 3' exonuclease, C-terminal subdomain"/>
    <property type="match status" value="2"/>
</dbReference>
<dbReference type="PROSITE" id="PS01055">
    <property type="entry name" value="DNA_LIGASE_N1"/>
    <property type="match status" value="1"/>
</dbReference>
<dbReference type="InterPro" id="IPR001357">
    <property type="entry name" value="BRCT_dom"/>
</dbReference>
<organism evidence="18 19">
    <name type="scientific">Candidatus Staskawiczbacteria bacterium RIFCSPHIGHO2_02_FULL_34_9</name>
    <dbReference type="NCBI Taxonomy" id="1802206"/>
    <lineage>
        <taxon>Bacteria</taxon>
        <taxon>Candidatus Staskawicziibacteriota</taxon>
    </lineage>
</organism>
<evidence type="ECO:0000256" key="11">
    <source>
        <dbReference type="ARBA" id="ARBA00023204"/>
    </source>
</evidence>
<dbReference type="GO" id="GO:0003677">
    <property type="term" value="F:DNA binding"/>
    <property type="evidence" value="ECO:0007669"/>
    <property type="project" value="InterPro"/>
</dbReference>
<dbReference type="Pfam" id="PF14520">
    <property type="entry name" value="HHH_5"/>
    <property type="match status" value="1"/>
</dbReference>
<name>A0A1G2HX11_9BACT</name>
<proteinExistence type="inferred from homology"/>
<dbReference type="HAMAP" id="MF_01588">
    <property type="entry name" value="DNA_ligase_A"/>
    <property type="match status" value="1"/>
</dbReference>
<dbReference type="FunFam" id="1.10.150.20:FF:000007">
    <property type="entry name" value="DNA ligase"/>
    <property type="match status" value="1"/>
</dbReference>
<dbReference type="SMART" id="SM00278">
    <property type="entry name" value="HhH1"/>
    <property type="match status" value="3"/>
</dbReference>
<evidence type="ECO:0000256" key="4">
    <source>
        <dbReference type="ARBA" id="ARBA00022598"/>
    </source>
</evidence>
<evidence type="ECO:0000256" key="8">
    <source>
        <dbReference type="ARBA" id="ARBA00022833"/>
    </source>
</evidence>
<dbReference type="InterPro" id="IPR013840">
    <property type="entry name" value="DNAligase_N"/>
</dbReference>
<evidence type="ECO:0000256" key="2">
    <source>
        <dbReference type="ARBA" id="ARBA00012722"/>
    </source>
</evidence>
<sequence>MTKQEAKQRIEKLKKTINYHRHLYHVLDKQEISDAALDSLKKELFDLEQEHPDLITKDSPTQRVGGEPLKEFKKVRHPVRMLSFNDAFSKDDIKNWLERISKLLTPVEKSQIDFYAELKIDGLAIELTYEDGIFVTGSTRGDGTVGEDITQNLKTVEAIPLSLQISNSKFKIPRTLTVRGEVFISKKDFENINKLQKEKGLPLYANPRNIAAGSVRQLDPKITVERHLDSFAYEVVTDLGFTNHEEKHEFLNNLGFKTNQKNRYCKSLEELFSFYDEIGKIRDKLTYEIDGIVVVINNNKIFEKLGVVGKAPRGAIAFKFAQSQATTILEDIKLQIGRTGAITPVAVLRPVQISGITITRATLHNEDEIKRLGLKIGDTVIVARAGDVIPDIIKVLPELRTGKEKEFKMPTICPSCKTKLEKSDTEALYKCPNSKCFARRRRSFYHFVSRAAFNMDGLGPKIIDRLLDEGLVQDPSDLFKLKEGDIDQLERFGEKSAENLINSIAEKKEITLPRFIFSLGIRNVGEETAIDLTNHFHSINNIRKAKLEDLDSILNIGPIVAESIYEWFNDKDNVKFLDKLLESGIKIKSEKSISNNKLSGKSFVLTGGLESMEREIAKEKIRQLGGQVSESVSRKTNFLVAGSDPGLKYDKAQKLGVKILAEKEFIDLIK</sequence>
<reference evidence="18 19" key="1">
    <citation type="journal article" date="2016" name="Nat. Commun.">
        <title>Thousands of microbial genomes shed light on interconnected biogeochemical processes in an aquifer system.</title>
        <authorList>
            <person name="Anantharaman K."/>
            <person name="Brown C.T."/>
            <person name="Hug L.A."/>
            <person name="Sharon I."/>
            <person name="Castelle C.J."/>
            <person name="Probst A.J."/>
            <person name="Thomas B.C."/>
            <person name="Singh A."/>
            <person name="Wilkins M.J."/>
            <person name="Karaoz U."/>
            <person name="Brodie E.L."/>
            <person name="Williams K.H."/>
            <person name="Hubbard S.S."/>
            <person name="Banfield J.F."/>
        </authorList>
    </citation>
    <scope>NUCLEOTIDE SEQUENCE [LARGE SCALE GENOMIC DNA]</scope>
</reference>
<dbReference type="Pfam" id="PF03119">
    <property type="entry name" value="DNA_ligase_ZBD"/>
    <property type="match status" value="1"/>
</dbReference>
<evidence type="ECO:0000256" key="6">
    <source>
        <dbReference type="ARBA" id="ARBA00022723"/>
    </source>
</evidence>
<evidence type="ECO:0000256" key="3">
    <source>
        <dbReference type="ARBA" id="ARBA00013308"/>
    </source>
</evidence>
<dbReference type="GO" id="GO:0005829">
    <property type="term" value="C:cytosol"/>
    <property type="evidence" value="ECO:0007669"/>
    <property type="project" value="TreeGrafter"/>
</dbReference>
<dbReference type="Pfam" id="PF01653">
    <property type="entry name" value="DNA_ligase_aden"/>
    <property type="match status" value="1"/>
</dbReference>
<dbReference type="InterPro" id="IPR033136">
    <property type="entry name" value="DNA_ligase_CS"/>
</dbReference>
<comment type="catalytic activity">
    <reaction evidence="12 14 15">
        <text>NAD(+) + (deoxyribonucleotide)n-3'-hydroxyl + 5'-phospho-(deoxyribonucleotide)m = (deoxyribonucleotide)n+m + AMP + beta-nicotinamide D-nucleotide.</text>
        <dbReference type="EC" id="6.5.1.2"/>
    </reaction>
</comment>
<dbReference type="GO" id="GO:0006260">
    <property type="term" value="P:DNA replication"/>
    <property type="evidence" value="ECO:0007669"/>
    <property type="project" value="UniProtKB-KW"/>
</dbReference>
<comment type="caution">
    <text evidence="18">The sequence shown here is derived from an EMBL/GenBank/DDBJ whole genome shotgun (WGS) entry which is preliminary data.</text>
</comment>
<feature type="binding site" evidence="14">
    <location>
        <position position="413"/>
    </location>
    <ligand>
        <name>Zn(2+)</name>
        <dbReference type="ChEBI" id="CHEBI:29105"/>
    </ligand>
</feature>
<keyword evidence="14" id="KW-0464">Manganese</keyword>
<keyword evidence="9 14" id="KW-0460">Magnesium</keyword>
<dbReference type="CDD" id="cd17748">
    <property type="entry name" value="BRCT_DNA_ligase_like"/>
    <property type="match status" value="1"/>
</dbReference>
<dbReference type="GO" id="GO:0003911">
    <property type="term" value="F:DNA ligase (NAD+) activity"/>
    <property type="evidence" value="ECO:0007669"/>
    <property type="project" value="UniProtKB-UniRule"/>
</dbReference>
<keyword evidence="4 14" id="KW-0436">Ligase</keyword>
<feature type="binding site" evidence="14">
    <location>
        <position position="319"/>
    </location>
    <ligand>
        <name>NAD(+)</name>
        <dbReference type="ChEBI" id="CHEBI:57540"/>
    </ligand>
</feature>
<feature type="binding site" evidence="14">
    <location>
        <begin position="83"/>
        <end position="84"/>
    </location>
    <ligand>
        <name>NAD(+)</name>
        <dbReference type="ChEBI" id="CHEBI:57540"/>
    </ligand>
</feature>
<dbReference type="EC" id="6.5.1.2" evidence="2 14"/>
<comment type="caution">
    <text evidence="14">Lacks conserved residue(s) required for the propagation of feature annotation.</text>
</comment>
<dbReference type="InterPro" id="IPR004149">
    <property type="entry name" value="Znf_DNAligase_C4"/>
</dbReference>
<dbReference type="Proteomes" id="UP000176421">
    <property type="component" value="Unassembled WGS sequence"/>
</dbReference>
<dbReference type="CDD" id="cd00114">
    <property type="entry name" value="LIGANc"/>
    <property type="match status" value="1"/>
</dbReference>
<keyword evidence="5 14" id="KW-0235">DNA replication</keyword>
<dbReference type="Pfam" id="PF00533">
    <property type="entry name" value="BRCT"/>
    <property type="match status" value="1"/>
</dbReference>
<feature type="binding site" evidence="14">
    <location>
        <position position="431"/>
    </location>
    <ligand>
        <name>Zn(2+)</name>
        <dbReference type="ChEBI" id="CHEBI:29105"/>
    </ligand>
</feature>
<dbReference type="FunFam" id="2.40.50.140:FF:000012">
    <property type="entry name" value="DNA ligase"/>
    <property type="match status" value="1"/>
</dbReference>
<dbReference type="SUPFAM" id="SSF52113">
    <property type="entry name" value="BRCT domain"/>
    <property type="match status" value="1"/>
</dbReference>
<evidence type="ECO:0000256" key="16">
    <source>
        <dbReference type="SAM" id="Coils"/>
    </source>
</evidence>
<evidence type="ECO:0000313" key="18">
    <source>
        <dbReference type="EMBL" id="OGZ67074.1"/>
    </source>
</evidence>
<evidence type="ECO:0000256" key="5">
    <source>
        <dbReference type="ARBA" id="ARBA00022705"/>
    </source>
</evidence>
<feature type="binding site" evidence="14">
    <location>
        <position position="181"/>
    </location>
    <ligand>
        <name>NAD(+)</name>
        <dbReference type="ChEBI" id="CHEBI:57540"/>
    </ligand>
</feature>
<evidence type="ECO:0000256" key="15">
    <source>
        <dbReference type="RuleBase" id="RU000618"/>
    </source>
</evidence>
<feature type="binding site" evidence="14">
    <location>
        <position position="117"/>
    </location>
    <ligand>
        <name>NAD(+)</name>
        <dbReference type="ChEBI" id="CHEBI:57540"/>
    </ligand>
</feature>
<evidence type="ECO:0000256" key="12">
    <source>
        <dbReference type="ARBA" id="ARBA00034005"/>
    </source>
</evidence>
<feature type="domain" description="BRCT" evidence="17">
    <location>
        <begin position="593"/>
        <end position="670"/>
    </location>
</feature>
<dbReference type="NCBIfam" id="TIGR00575">
    <property type="entry name" value="dnlj"/>
    <property type="match status" value="1"/>
</dbReference>
<dbReference type="Pfam" id="PF03120">
    <property type="entry name" value="OB_DNA_ligase"/>
    <property type="match status" value="1"/>
</dbReference>
<dbReference type="PROSITE" id="PS01056">
    <property type="entry name" value="DNA_LIGASE_N2"/>
    <property type="match status" value="1"/>
</dbReference>
<feature type="coiled-coil region" evidence="16">
    <location>
        <begin position="3"/>
        <end position="57"/>
    </location>
</feature>
<keyword evidence="10 14" id="KW-0520">NAD</keyword>
<dbReference type="GO" id="GO:0046872">
    <property type="term" value="F:metal ion binding"/>
    <property type="evidence" value="ECO:0007669"/>
    <property type="project" value="UniProtKB-KW"/>
</dbReference>
<dbReference type="STRING" id="1802206.A3D35_02805"/>
<dbReference type="InterPro" id="IPR003583">
    <property type="entry name" value="Hlx-hairpin-Hlx_DNA-bd_motif"/>
</dbReference>
<dbReference type="InterPro" id="IPR018239">
    <property type="entry name" value="DNA_ligase_AS"/>
</dbReference>
<dbReference type="SUPFAM" id="SSF47781">
    <property type="entry name" value="RuvA domain 2-like"/>
    <property type="match status" value="1"/>
</dbReference>
<dbReference type="PANTHER" id="PTHR23389">
    <property type="entry name" value="CHROMOSOME TRANSMISSION FIDELITY FACTOR 18"/>
    <property type="match status" value="1"/>
</dbReference>
<dbReference type="InterPro" id="IPR010994">
    <property type="entry name" value="RuvA_2-like"/>
</dbReference>
<dbReference type="GO" id="GO:0006281">
    <property type="term" value="P:DNA repair"/>
    <property type="evidence" value="ECO:0007669"/>
    <property type="project" value="UniProtKB-KW"/>
</dbReference>
<feature type="binding site" evidence="14">
    <location>
        <position position="436"/>
    </location>
    <ligand>
        <name>Zn(2+)</name>
        <dbReference type="ChEBI" id="CHEBI:29105"/>
    </ligand>
</feature>
<comment type="cofactor">
    <cofactor evidence="14">
        <name>Mg(2+)</name>
        <dbReference type="ChEBI" id="CHEBI:18420"/>
    </cofactor>
    <cofactor evidence="14">
        <name>Mn(2+)</name>
        <dbReference type="ChEBI" id="CHEBI:29035"/>
    </cofactor>
</comment>
<dbReference type="SUPFAM" id="SSF56091">
    <property type="entry name" value="DNA ligase/mRNA capping enzyme, catalytic domain"/>
    <property type="match status" value="1"/>
</dbReference>
<dbReference type="InterPro" id="IPR004150">
    <property type="entry name" value="NAD_DNA_ligase_OB"/>
</dbReference>